<sequence length="129" mass="13222">MRSARDEPGTPREALERAEYVVTADIGPRMGTAAGGAVYSVSTLGLPVLKGDEVGHTELGVVVAPVPCPAGAGCGCAEGRPGADPLAGLRRAVLFLRWDDTTGYWHTLTPGVLPPLGPQGSLPGHWPSG</sequence>
<comment type="caution">
    <text evidence="1">The sequence shown here is derived from an EMBL/GenBank/DDBJ whole genome shotgun (WGS) entry which is preliminary data.</text>
</comment>
<protein>
    <submittedName>
        <fullName evidence="1">Uncharacterized protein</fullName>
    </submittedName>
</protein>
<organism evidence="1 2">
    <name type="scientific">Streptomyces albipurpureus</name>
    <dbReference type="NCBI Taxonomy" id="2897419"/>
    <lineage>
        <taxon>Bacteria</taxon>
        <taxon>Bacillati</taxon>
        <taxon>Actinomycetota</taxon>
        <taxon>Actinomycetes</taxon>
        <taxon>Kitasatosporales</taxon>
        <taxon>Streptomycetaceae</taxon>
        <taxon>Streptomyces</taxon>
    </lineage>
</organism>
<accession>A0ABT0UJN9</accession>
<proteinExistence type="predicted"/>
<name>A0ABT0UJN9_9ACTN</name>
<evidence type="ECO:0000313" key="1">
    <source>
        <dbReference type="EMBL" id="MCM2387805.1"/>
    </source>
</evidence>
<evidence type="ECO:0000313" key="2">
    <source>
        <dbReference type="Proteomes" id="UP001431429"/>
    </source>
</evidence>
<dbReference type="RefSeq" id="WP_250918162.1">
    <property type="nucleotide sequence ID" value="NZ_JAMQAW010000006.1"/>
</dbReference>
<gene>
    <name evidence="1" type="ORF">NBG84_05680</name>
</gene>
<reference evidence="1" key="1">
    <citation type="submission" date="2022-06" db="EMBL/GenBank/DDBJ databases">
        <title>Genome public.</title>
        <authorList>
            <person name="Sun Q."/>
        </authorList>
    </citation>
    <scope>NUCLEOTIDE SEQUENCE</scope>
    <source>
        <strain evidence="1">CWNU-1</strain>
    </source>
</reference>
<dbReference type="Proteomes" id="UP001431429">
    <property type="component" value="Unassembled WGS sequence"/>
</dbReference>
<dbReference type="EMBL" id="JAMQAW010000006">
    <property type="protein sequence ID" value="MCM2387805.1"/>
    <property type="molecule type" value="Genomic_DNA"/>
</dbReference>
<keyword evidence="2" id="KW-1185">Reference proteome</keyword>